<sequence length="77" mass="8457">MFPGTVGLHAGNKRTPSRRKRSVAPRLLRDELTGNGCQQNSKLKRELTVSREHSGGTRTGSWVRSVAPGRVERSTEG</sequence>
<reference evidence="2 3" key="1">
    <citation type="submission" date="2019-03" db="EMBL/GenBank/DDBJ databases">
        <title>First draft genome of Liparis tanakae, snailfish: a comprehensive survey of snailfish specific genes.</title>
        <authorList>
            <person name="Kim W."/>
            <person name="Song I."/>
            <person name="Jeong J.-H."/>
            <person name="Kim D."/>
            <person name="Kim S."/>
            <person name="Ryu S."/>
            <person name="Song J.Y."/>
            <person name="Lee S.K."/>
        </authorList>
    </citation>
    <scope>NUCLEOTIDE SEQUENCE [LARGE SCALE GENOMIC DNA]</scope>
    <source>
        <tissue evidence="2">Muscle</tissue>
    </source>
</reference>
<proteinExistence type="predicted"/>
<evidence type="ECO:0000313" key="2">
    <source>
        <dbReference type="EMBL" id="TNN31059.1"/>
    </source>
</evidence>
<keyword evidence="3" id="KW-1185">Reference proteome</keyword>
<evidence type="ECO:0000256" key="1">
    <source>
        <dbReference type="SAM" id="MobiDB-lite"/>
    </source>
</evidence>
<evidence type="ECO:0000313" key="3">
    <source>
        <dbReference type="Proteomes" id="UP000314294"/>
    </source>
</evidence>
<protein>
    <submittedName>
        <fullName evidence="2">Uncharacterized protein</fullName>
    </submittedName>
</protein>
<comment type="caution">
    <text evidence="2">The sequence shown here is derived from an EMBL/GenBank/DDBJ whole genome shotgun (WGS) entry which is preliminary data.</text>
</comment>
<feature type="compositionally biased region" description="Basic residues" evidence="1">
    <location>
        <begin position="11"/>
        <end position="23"/>
    </location>
</feature>
<feature type="compositionally biased region" description="Basic and acidic residues" evidence="1">
    <location>
        <begin position="43"/>
        <end position="55"/>
    </location>
</feature>
<gene>
    <name evidence="2" type="ORF">EYF80_058788</name>
</gene>
<dbReference type="AlphaFoldDB" id="A0A4Z2EQI2"/>
<dbReference type="EMBL" id="SRLO01003850">
    <property type="protein sequence ID" value="TNN31059.1"/>
    <property type="molecule type" value="Genomic_DNA"/>
</dbReference>
<feature type="region of interest" description="Disordered" evidence="1">
    <location>
        <begin position="1"/>
        <end position="77"/>
    </location>
</feature>
<dbReference type="Proteomes" id="UP000314294">
    <property type="component" value="Unassembled WGS sequence"/>
</dbReference>
<organism evidence="2 3">
    <name type="scientific">Liparis tanakae</name>
    <name type="common">Tanaka's snailfish</name>
    <dbReference type="NCBI Taxonomy" id="230148"/>
    <lineage>
        <taxon>Eukaryota</taxon>
        <taxon>Metazoa</taxon>
        <taxon>Chordata</taxon>
        <taxon>Craniata</taxon>
        <taxon>Vertebrata</taxon>
        <taxon>Euteleostomi</taxon>
        <taxon>Actinopterygii</taxon>
        <taxon>Neopterygii</taxon>
        <taxon>Teleostei</taxon>
        <taxon>Neoteleostei</taxon>
        <taxon>Acanthomorphata</taxon>
        <taxon>Eupercaria</taxon>
        <taxon>Perciformes</taxon>
        <taxon>Cottioidei</taxon>
        <taxon>Cottales</taxon>
        <taxon>Liparidae</taxon>
        <taxon>Liparis</taxon>
    </lineage>
</organism>
<name>A0A4Z2EQI2_9TELE</name>
<accession>A0A4Z2EQI2</accession>